<gene>
    <name evidence="2" type="ORF">HS088_TW11G00137</name>
</gene>
<dbReference type="Proteomes" id="UP000593562">
    <property type="component" value="Unassembled WGS sequence"/>
</dbReference>
<proteinExistence type="predicted"/>
<evidence type="ECO:0000256" key="1">
    <source>
        <dbReference type="SAM" id="Phobius"/>
    </source>
</evidence>
<feature type="transmembrane region" description="Helical" evidence="1">
    <location>
        <begin position="116"/>
        <end position="132"/>
    </location>
</feature>
<reference evidence="2 3" key="1">
    <citation type="journal article" date="2020" name="Nat. Commun.">
        <title>Genome of Tripterygium wilfordii and identification of cytochrome P450 involved in triptolide biosynthesis.</title>
        <authorList>
            <person name="Tu L."/>
            <person name="Su P."/>
            <person name="Zhang Z."/>
            <person name="Gao L."/>
            <person name="Wang J."/>
            <person name="Hu T."/>
            <person name="Zhou J."/>
            <person name="Zhang Y."/>
            <person name="Zhao Y."/>
            <person name="Liu Y."/>
            <person name="Song Y."/>
            <person name="Tong Y."/>
            <person name="Lu Y."/>
            <person name="Yang J."/>
            <person name="Xu C."/>
            <person name="Jia M."/>
            <person name="Peters R.J."/>
            <person name="Huang L."/>
            <person name="Gao W."/>
        </authorList>
    </citation>
    <scope>NUCLEOTIDE SEQUENCE [LARGE SCALE GENOMIC DNA]</scope>
    <source>
        <strain evidence="3">cv. XIE 37</strain>
        <tissue evidence="2">Leaf</tissue>
    </source>
</reference>
<keyword evidence="1" id="KW-0812">Transmembrane</keyword>
<dbReference type="AlphaFoldDB" id="A0A7J7D172"/>
<name>A0A7J7D172_TRIWF</name>
<keyword evidence="1" id="KW-1133">Transmembrane helix</keyword>
<evidence type="ECO:0000313" key="2">
    <source>
        <dbReference type="EMBL" id="KAF5740073.1"/>
    </source>
</evidence>
<organism evidence="2 3">
    <name type="scientific">Tripterygium wilfordii</name>
    <name type="common">Thunder God vine</name>
    <dbReference type="NCBI Taxonomy" id="458696"/>
    <lineage>
        <taxon>Eukaryota</taxon>
        <taxon>Viridiplantae</taxon>
        <taxon>Streptophyta</taxon>
        <taxon>Embryophyta</taxon>
        <taxon>Tracheophyta</taxon>
        <taxon>Spermatophyta</taxon>
        <taxon>Magnoliopsida</taxon>
        <taxon>eudicotyledons</taxon>
        <taxon>Gunneridae</taxon>
        <taxon>Pentapetalae</taxon>
        <taxon>rosids</taxon>
        <taxon>fabids</taxon>
        <taxon>Celastrales</taxon>
        <taxon>Celastraceae</taxon>
        <taxon>Tripterygium</taxon>
    </lineage>
</organism>
<dbReference type="InParanoid" id="A0A7J7D172"/>
<feature type="transmembrane region" description="Helical" evidence="1">
    <location>
        <begin position="160"/>
        <end position="180"/>
    </location>
</feature>
<accession>A0A7J7D172</accession>
<evidence type="ECO:0008006" key="4">
    <source>
        <dbReference type="Google" id="ProtNLM"/>
    </source>
</evidence>
<protein>
    <recommendedName>
        <fullName evidence="4">Transmembrane protein</fullName>
    </recommendedName>
</protein>
<keyword evidence="1" id="KW-0472">Membrane</keyword>
<keyword evidence="3" id="KW-1185">Reference proteome</keyword>
<sequence>MQKPLSLKTNQYFLLENPILLNGSTQCTIFPPKSPSFHFQLPFICAGKKKRQSGSRKFTKFVLDSLPIIALNLKIIPQPFDLVIEEFAGGNGGGLGFWKGLGGGFNWWRRGRKKNLELLLFVVVFGLWVFWGRELRNDLFWGISGLGLFWAVLRKEWRRVVNNLVFGICCFGVLVCLGLRKGELTKCVQKIGISSPNPQNIKSRKSSCKRRTL</sequence>
<evidence type="ECO:0000313" key="3">
    <source>
        <dbReference type="Proteomes" id="UP000593562"/>
    </source>
</evidence>
<comment type="caution">
    <text evidence="2">The sequence shown here is derived from an EMBL/GenBank/DDBJ whole genome shotgun (WGS) entry which is preliminary data.</text>
</comment>
<dbReference type="EMBL" id="JAAARO010000011">
    <property type="protein sequence ID" value="KAF5740073.1"/>
    <property type="molecule type" value="Genomic_DNA"/>
</dbReference>